<dbReference type="PROSITE" id="PS50005">
    <property type="entry name" value="TPR"/>
    <property type="match status" value="2"/>
</dbReference>
<evidence type="ECO:0000256" key="4">
    <source>
        <dbReference type="SAM" id="MobiDB-lite"/>
    </source>
</evidence>
<dbReference type="Proteomes" id="UP001205531">
    <property type="component" value="Unassembled WGS sequence"/>
</dbReference>
<feature type="region of interest" description="Disordered" evidence="4">
    <location>
        <begin position="144"/>
        <end position="249"/>
    </location>
</feature>
<evidence type="ECO:0000313" key="6">
    <source>
        <dbReference type="EMBL" id="MCP9565063.1"/>
    </source>
</evidence>
<feature type="repeat" description="TPR" evidence="3">
    <location>
        <begin position="60"/>
        <end position="93"/>
    </location>
</feature>
<keyword evidence="1" id="KW-0677">Repeat</keyword>
<feature type="compositionally biased region" description="Low complexity" evidence="4">
    <location>
        <begin position="196"/>
        <end position="208"/>
    </location>
</feature>
<feature type="compositionally biased region" description="Basic and acidic residues" evidence="4">
    <location>
        <begin position="150"/>
        <end position="192"/>
    </location>
</feature>
<dbReference type="Pfam" id="PF07719">
    <property type="entry name" value="TPR_2"/>
    <property type="match status" value="1"/>
</dbReference>
<evidence type="ECO:0000256" key="3">
    <source>
        <dbReference type="PROSITE-ProRule" id="PRU00339"/>
    </source>
</evidence>
<dbReference type="SMART" id="SM00028">
    <property type="entry name" value="TPR"/>
    <property type="match status" value="2"/>
</dbReference>
<keyword evidence="5" id="KW-0732">Signal</keyword>
<accession>A0AAW5IJR9</accession>
<comment type="caution">
    <text evidence="6">The sequence shown here is derived from an EMBL/GenBank/DDBJ whole genome shotgun (WGS) entry which is preliminary data.</text>
</comment>
<evidence type="ECO:0000256" key="5">
    <source>
        <dbReference type="SAM" id="SignalP"/>
    </source>
</evidence>
<protein>
    <submittedName>
        <fullName evidence="6">Tetratricopeptide repeat protein</fullName>
    </submittedName>
</protein>
<feature type="repeat" description="TPR" evidence="3">
    <location>
        <begin position="97"/>
        <end position="130"/>
    </location>
</feature>
<evidence type="ECO:0000313" key="7">
    <source>
        <dbReference type="Proteomes" id="UP001205531"/>
    </source>
</evidence>
<feature type="signal peptide" evidence="5">
    <location>
        <begin position="1"/>
        <end position="21"/>
    </location>
</feature>
<gene>
    <name evidence="6" type="ORF">NNC64_10960</name>
</gene>
<dbReference type="PROSITE" id="PS50293">
    <property type="entry name" value="TPR_REGION"/>
    <property type="match status" value="1"/>
</dbReference>
<dbReference type="SUPFAM" id="SSF48452">
    <property type="entry name" value="TPR-like"/>
    <property type="match status" value="1"/>
</dbReference>
<dbReference type="EMBL" id="JANDWZ010000024">
    <property type="protein sequence ID" value="MCP9565063.1"/>
    <property type="molecule type" value="Genomic_DNA"/>
</dbReference>
<reference evidence="6" key="1">
    <citation type="submission" date="2022-07" db="EMBL/GenBank/DDBJ databases">
        <title>Prevotella copri.</title>
        <authorList>
            <person name="Yang C."/>
        </authorList>
    </citation>
    <scope>NUCLEOTIDE SEQUENCE</scope>
    <source>
        <strain evidence="6">HF2107</strain>
    </source>
</reference>
<feature type="compositionally biased region" description="Basic residues" evidence="4">
    <location>
        <begin position="230"/>
        <end position="242"/>
    </location>
</feature>
<dbReference type="Pfam" id="PF13431">
    <property type="entry name" value="TPR_17"/>
    <property type="match status" value="1"/>
</dbReference>
<sequence>MKYIHYIIVTVAMLLVGTAQAGAQTDRNLIRQGNRAFKSQKWAVAETQYRKAISKNQKNPQAIYNLGCALMAQQKDSMAIQQFTNAAQLETNRLRRAASYHNMGVIMQNHREYAQAIEYYKMALRCNPQDNETRYNLALCKKLLKNNPQNKDKNKNNKDKNKDKNKKDQNKDKNKDNKDKNDDKNNKNDKNKNKNNKNNQNQNQPNQDKMSRENAEQLLNAAVQQEQATKRKLQKAMSQPRRKAYDKNW</sequence>
<name>A0AAW5IJR9_9BACT</name>
<dbReference type="Gene3D" id="1.25.40.10">
    <property type="entry name" value="Tetratricopeptide repeat domain"/>
    <property type="match status" value="2"/>
</dbReference>
<organism evidence="6 7">
    <name type="scientific">Segatella copri</name>
    <dbReference type="NCBI Taxonomy" id="165179"/>
    <lineage>
        <taxon>Bacteria</taxon>
        <taxon>Pseudomonadati</taxon>
        <taxon>Bacteroidota</taxon>
        <taxon>Bacteroidia</taxon>
        <taxon>Bacteroidales</taxon>
        <taxon>Prevotellaceae</taxon>
        <taxon>Segatella</taxon>
    </lineage>
</organism>
<feature type="chain" id="PRO_5043890719" evidence="5">
    <location>
        <begin position="22"/>
        <end position="249"/>
    </location>
</feature>
<dbReference type="InterPro" id="IPR019734">
    <property type="entry name" value="TPR_rpt"/>
</dbReference>
<dbReference type="RefSeq" id="WP_254952707.1">
    <property type="nucleotide sequence ID" value="NZ_JANDWY010000019.1"/>
</dbReference>
<evidence type="ECO:0000256" key="2">
    <source>
        <dbReference type="ARBA" id="ARBA00022803"/>
    </source>
</evidence>
<dbReference type="InterPro" id="IPR013105">
    <property type="entry name" value="TPR_2"/>
</dbReference>
<evidence type="ECO:0000256" key="1">
    <source>
        <dbReference type="ARBA" id="ARBA00022737"/>
    </source>
</evidence>
<proteinExistence type="predicted"/>
<keyword evidence="2 3" id="KW-0802">TPR repeat</keyword>
<dbReference type="InterPro" id="IPR011990">
    <property type="entry name" value="TPR-like_helical_dom_sf"/>
</dbReference>
<dbReference type="AlphaFoldDB" id="A0AAW5IJR9"/>